<evidence type="ECO:0000256" key="2">
    <source>
        <dbReference type="ARBA" id="ARBA00004234"/>
    </source>
</evidence>
<feature type="transmembrane region" description="Helical" evidence="7">
    <location>
        <begin position="94"/>
        <end position="127"/>
    </location>
</feature>
<feature type="transmembrane region" description="Helical" evidence="7">
    <location>
        <begin position="148"/>
        <end position="181"/>
    </location>
</feature>
<dbReference type="AlphaFoldDB" id="A0A8B7NMT8"/>
<evidence type="ECO:0000256" key="3">
    <source>
        <dbReference type="ARBA" id="ARBA00006483"/>
    </source>
</evidence>
<evidence type="ECO:0000313" key="8">
    <source>
        <dbReference type="Proteomes" id="UP000694843"/>
    </source>
</evidence>
<keyword evidence="6 7" id="KW-0472">Membrane</keyword>
<dbReference type="OMA" id="PWTVFFN"/>
<comment type="similarity">
    <text evidence="3 7">Belongs to the PRA1 family.</text>
</comment>
<dbReference type="RefSeq" id="XP_018014998.1">
    <property type="nucleotide sequence ID" value="XM_018159509.2"/>
</dbReference>
<gene>
    <name evidence="9" type="primary">LOC108671914</name>
</gene>
<name>A0A8B7NMT8_HYAAZ</name>
<dbReference type="PANTHER" id="PTHR19317">
    <property type="entry name" value="PRENYLATED RAB ACCEPTOR 1-RELATED"/>
    <property type="match status" value="1"/>
</dbReference>
<keyword evidence="8" id="KW-1185">Reference proteome</keyword>
<dbReference type="KEGG" id="hazt:108671914"/>
<evidence type="ECO:0000256" key="5">
    <source>
        <dbReference type="ARBA" id="ARBA00022989"/>
    </source>
</evidence>
<evidence type="ECO:0000256" key="4">
    <source>
        <dbReference type="ARBA" id="ARBA00022692"/>
    </source>
</evidence>
<dbReference type="InterPro" id="IPR004895">
    <property type="entry name" value="Prenylated_rab_accept_PRA1"/>
</dbReference>
<organism evidence="8 9">
    <name type="scientific">Hyalella azteca</name>
    <name type="common">Amphipod</name>
    <dbReference type="NCBI Taxonomy" id="294128"/>
    <lineage>
        <taxon>Eukaryota</taxon>
        <taxon>Metazoa</taxon>
        <taxon>Ecdysozoa</taxon>
        <taxon>Arthropoda</taxon>
        <taxon>Crustacea</taxon>
        <taxon>Multicrustacea</taxon>
        <taxon>Malacostraca</taxon>
        <taxon>Eumalacostraca</taxon>
        <taxon>Peracarida</taxon>
        <taxon>Amphipoda</taxon>
        <taxon>Senticaudata</taxon>
        <taxon>Talitrida</taxon>
        <taxon>Talitroidea</taxon>
        <taxon>Hyalellidae</taxon>
        <taxon>Hyalella</taxon>
    </lineage>
</organism>
<dbReference type="GO" id="GO:0008021">
    <property type="term" value="C:synaptic vesicle"/>
    <property type="evidence" value="ECO:0007669"/>
    <property type="project" value="UniProtKB-SubCell"/>
</dbReference>
<dbReference type="Pfam" id="PF03208">
    <property type="entry name" value="PRA1"/>
    <property type="match status" value="1"/>
</dbReference>
<evidence type="ECO:0000256" key="1">
    <source>
        <dbReference type="ARBA" id="ARBA00004141"/>
    </source>
</evidence>
<dbReference type="PANTHER" id="PTHR19317:SF0">
    <property type="entry name" value="PRENYLATED RAB ACCEPTOR PROTEIN 1"/>
    <property type="match status" value="1"/>
</dbReference>
<dbReference type="GeneID" id="108671914"/>
<proteinExistence type="inferred from homology"/>
<keyword evidence="4 7" id="KW-0812">Transmembrane</keyword>
<evidence type="ECO:0000256" key="7">
    <source>
        <dbReference type="RuleBase" id="RU363107"/>
    </source>
</evidence>
<protein>
    <recommendedName>
        <fullName evidence="7">PRA1 family protein</fullName>
    </recommendedName>
</protein>
<dbReference type="OrthoDB" id="63113at2759"/>
<comment type="subcellular location">
    <subcellularLocation>
        <location evidence="2">Cytoplasmic vesicle</location>
        <location evidence="2">Secretory vesicle</location>
        <location evidence="2">Synaptic vesicle</location>
    </subcellularLocation>
    <subcellularLocation>
        <location evidence="1 7">Membrane</location>
        <topology evidence="1 7">Multi-pass membrane protein</topology>
    </subcellularLocation>
</comment>
<evidence type="ECO:0000313" key="9">
    <source>
        <dbReference type="RefSeq" id="XP_018014998.1"/>
    </source>
</evidence>
<sequence>MQSQETSVHFPGSEEVEDPIVKRANSRWWMVNKMQLPAGIQLSSAAAREWLHGRRSNLRPWATFVTTSNFKGPQSLKRWSVRLAKNVEYFQSNYLFVAIGLIIYCLVTSPLLLLVLASMGGACYIASLRQKERALVIAGQTVPLPHQYVAILLVFTPIFFFAGAGAALFWVIIASFIVVMAHASFYSIEALLGDEEAPFEMQMDEV</sequence>
<reference evidence="9" key="1">
    <citation type="submission" date="2025-08" db="UniProtKB">
        <authorList>
            <consortium name="RefSeq"/>
        </authorList>
    </citation>
    <scope>IDENTIFICATION</scope>
    <source>
        <tissue evidence="9">Whole organism</tissue>
    </source>
</reference>
<accession>A0A8B7NMT8</accession>
<keyword evidence="5 7" id="KW-1133">Transmembrane helix</keyword>
<dbReference type="GO" id="GO:0005794">
    <property type="term" value="C:Golgi apparatus"/>
    <property type="evidence" value="ECO:0007669"/>
    <property type="project" value="TreeGrafter"/>
</dbReference>
<evidence type="ECO:0000256" key="6">
    <source>
        <dbReference type="ARBA" id="ARBA00023136"/>
    </source>
</evidence>
<dbReference type="Proteomes" id="UP000694843">
    <property type="component" value="Unplaced"/>
</dbReference>
<dbReference type="GO" id="GO:0016020">
    <property type="term" value="C:membrane"/>
    <property type="evidence" value="ECO:0007669"/>
    <property type="project" value="UniProtKB-SubCell"/>
</dbReference>